<dbReference type="Proteomes" id="UP000466632">
    <property type="component" value="Chromosome"/>
</dbReference>
<accession>A0A7I7P1G7</accession>
<organism evidence="1 2">
    <name type="scientific">Mycobacterium seoulense</name>
    <dbReference type="NCBI Taxonomy" id="386911"/>
    <lineage>
        <taxon>Bacteria</taxon>
        <taxon>Bacillati</taxon>
        <taxon>Actinomycetota</taxon>
        <taxon>Actinomycetes</taxon>
        <taxon>Mycobacteriales</taxon>
        <taxon>Mycobacteriaceae</taxon>
        <taxon>Mycobacterium</taxon>
    </lineage>
</organism>
<keyword evidence="2" id="KW-1185">Reference proteome</keyword>
<dbReference type="EMBL" id="AP022582">
    <property type="protein sequence ID" value="BBY02529.1"/>
    <property type="molecule type" value="Genomic_DNA"/>
</dbReference>
<proteinExistence type="predicted"/>
<gene>
    <name evidence="1" type="ORF">MSEO_30280</name>
</gene>
<evidence type="ECO:0000313" key="1">
    <source>
        <dbReference type="EMBL" id="BBY02529.1"/>
    </source>
</evidence>
<evidence type="ECO:0000313" key="2">
    <source>
        <dbReference type="Proteomes" id="UP000466632"/>
    </source>
</evidence>
<reference evidence="1 2" key="1">
    <citation type="journal article" date="2019" name="Emerg. Microbes Infect.">
        <title>Comprehensive subspecies identification of 175 nontuberculous mycobacteria species based on 7547 genomic profiles.</title>
        <authorList>
            <person name="Matsumoto Y."/>
            <person name="Kinjo T."/>
            <person name="Motooka D."/>
            <person name="Nabeya D."/>
            <person name="Jung N."/>
            <person name="Uechi K."/>
            <person name="Horii T."/>
            <person name="Iida T."/>
            <person name="Fujita J."/>
            <person name="Nakamura S."/>
        </authorList>
    </citation>
    <scope>NUCLEOTIDE SEQUENCE [LARGE SCALE GENOMIC DNA]</scope>
    <source>
        <strain evidence="1 2">JCM 16018</strain>
    </source>
</reference>
<name>A0A7I7P1G7_9MYCO</name>
<sequence length="73" mass="7746">MMPNGGFDGGSRFDDGQRMAPAAIENDWLYIVMPGDVGDLQYDDAVIPGLDGLVKTGLDPHTAPAKENGAARR</sequence>
<dbReference type="AlphaFoldDB" id="A0A7I7P1G7"/>
<protein>
    <submittedName>
        <fullName evidence="1">Uncharacterized protein</fullName>
    </submittedName>
</protein>
<dbReference type="KEGG" id="mseo:MSEO_30280"/>